<dbReference type="EMBL" id="CAUYUJ010016060">
    <property type="protein sequence ID" value="CAK0861424.1"/>
    <property type="molecule type" value="Genomic_DNA"/>
</dbReference>
<keyword evidence="2" id="KW-0472">Membrane</keyword>
<dbReference type="Proteomes" id="UP001189429">
    <property type="component" value="Unassembled WGS sequence"/>
</dbReference>
<keyword evidence="4" id="KW-1185">Reference proteome</keyword>
<accession>A0ABN9USI0</accession>
<evidence type="ECO:0000313" key="3">
    <source>
        <dbReference type="EMBL" id="CAK0861424.1"/>
    </source>
</evidence>
<name>A0ABN9USI0_9DINO</name>
<keyword evidence="2" id="KW-0812">Transmembrane</keyword>
<organism evidence="3 4">
    <name type="scientific">Prorocentrum cordatum</name>
    <dbReference type="NCBI Taxonomy" id="2364126"/>
    <lineage>
        <taxon>Eukaryota</taxon>
        <taxon>Sar</taxon>
        <taxon>Alveolata</taxon>
        <taxon>Dinophyceae</taxon>
        <taxon>Prorocentrales</taxon>
        <taxon>Prorocentraceae</taxon>
        <taxon>Prorocentrum</taxon>
    </lineage>
</organism>
<keyword evidence="2" id="KW-1133">Transmembrane helix</keyword>
<evidence type="ECO:0000313" key="4">
    <source>
        <dbReference type="Proteomes" id="UP001189429"/>
    </source>
</evidence>
<protein>
    <submittedName>
        <fullName evidence="3">Uncharacterized protein</fullName>
    </submittedName>
</protein>
<sequence length="954" mass="97092">MSRLLRTFLAGERAAHARPGDVGVRFEAFLARGLTAVDGKGVSSADLAAVATLLSKRHARAAAALEEAGAGGAAARAELLRSTASVALPLVAAGAFSAGEGAELLHALSRAPCGHVLAGLREASEALAAALPELQPRGLALVANACARLRLASGPLLERLPQRAAASLREADAPALAGIAHALAKMKLADGAAVRALDLRLPGVLPEMGPADAARVLFAVARLSPPSSRSLMAALTGGGEQEPPARTSSCSATTWRRPTLPTSPPRRPSLPYKHWIYCACGTTGCCQGCWARFGGTPCRPASSASPSTRARGWPRHRRSPRRACCRCRRTATAARGARLQIAVSSLALLLFSGGPGRPAAWGGPALRRWPRLLARAAAAALARPAPGREEEQDKEGGASPHVALSATVLLPPTAGCLAPAVATGDGRHLLDFARHMHAHATRSPVGGLTTSRLQAAVQSTVRALGLTSGAAVAAEEPAAPFWLDVVVRHGSLGTGAARAPAEPKRARGVCFIMGGAGAGTVKPILGDIGELESGSALTGENQSAGSREFFRCSGTAAAAGPVALAPGRRASAASTGQYVCSDELWYCAFVDCSLQETLGVCSCSCAAATTGTSSSSGTPTGTATQTFMPTTTTTTRIAASITSSVTTASATDTEAVTSAASSTTPTGTTTRTLHTEELYCGMVDCGIPEAIQQCPRTCTGTTSRTFASPTQLTTTVLAAAAILTGSFSLAVSEPDGLARAFERGDDAVVAAFASGVADVLRVATPGLVAGAGPAGVRVSFVVRLSSSEGLSVQRRFLQAAARLESLLALELAKENFAVLGVSDLEAAVEFVAAAGTTTPSDSVRAGAGASSELLAVVASLVVATCGVGAFTWRQSRSRLRKRRDGERDASGHGVVPVVDCGPGLAPLDFTAPPEDGVDQSLPQPPYTSRMGPVTERSQVLQPPPGKDLAGLGRG</sequence>
<feature type="region of interest" description="Disordered" evidence="1">
    <location>
        <begin position="231"/>
        <end position="266"/>
    </location>
</feature>
<comment type="caution">
    <text evidence="3">The sequence shown here is derived from an EMBL/GenBank/DDBJ whole genome shotgun (WGS) entry which is preliminary data.</text>
</comment>
<evidence type="ECO:0000256" key="1">
    <source>
        <dbReference type="SAM" id="MobiDB-lite"/>
    </source>
</evidence>
<evidence type="ECO:0000256" key="2">
    <source>
        <dbReference type="SAM" id="Phobius"/>
    </source>
</evidence>
<reference evidence="3" key="1">
    <citation type="submission" date="2023-10" db="EMBL/GenBank/DDBJ databases">
        <authorList>
            <person name="Chen Y."/>
            <person name="Shah S."/>
            <person name="Dougan E. K."/>
            <person name="Thang M."/>
            <person name="Chan C."/>
        </authorList>
    </citation>
    <scope>NUCLEOTIDE SEQUENCE [LARGE SCALE GENOMIC DNA]</scope>
</reference>
<feature type="region of interest" description="Disordered" evidence="1">
    <location>
        <begin position="877"/>
        <end position="954"/>
    </location>
</feature>
<proteinExistence type="predicted"/>
<gene>
    <name evidence="3" type="ORF">PCOR1329_LOCUS50096</name>
</gene>
<feature type="transmembrane region" description="Helical" evidence="2">
    <location>
        <begin position="853"/>
        <end position="872"/>
    </location>
</feature>